<proteinExistence type="inferred from homology"/>
<dbReference type="GO" id="GO:0046872">
    <property type="term" value="F:metal ion binding"/>
    <property type="evidence" value="ECO:0007669"/>
    <property type="project" value="UniProtKB-KW"/>
</dbReference>
<dbReference type="GO" id="GO:0019752">
    <property type="term" value="P:carboxylic acid metabolic process"/>
    <property type="evidence" value="ECO:0007669"/>
    <property type="project" value="UniProtKB-ARBA"/>
</dbReference>
<dbReference type="PANTHER" id="PTHR42796">
    <property type="entry name" value="FUMARYLACETOACETATE HYDROLASE DOMAIN-CONTAINING PROTEIN 2A-RELATED"/>
    <property type="match status" value="1"/>
</dbReference>
<protein>
    <submittedName>
        <fullName evidence="4">Fumarylacetoacetate hydrolase family protein</fullName>
    </submittedName>
</protein>
<dbReference type="InterPro" id="IPR051121">
    <property type="entry name" value="FAH"/>
</dbReference>
<dbReference type="InterPro" id="IPR011234">
    <property type="entry name" value="Fumarylacetoacetase-like_C"/>
</dbReference>
<dbReference type="PANTHER" id="PTHR42796:SF4">
    <property type="entry name" value="FUMARYLACETOACETATE HYDROLASE DOMAIN-CONTAINING PROTEIN 2A"/>
    <property type="match status" value="1"/>
</dbReference>
<sequence length="281" mass="29947">MKLLRYGPAGQEKPGMLDGEGRVRDLSAHVSDFAGESVSIEALDKLRSVDVSSLPVVENPGRIGACLATVPNFFCIGLNYAKHAAETGAEPPKEPIIFNKATSALSGPFDPVVIPRGSVKSDWEVELGVVIGKTASYISEEEALSHVAGYCVVNDMSERAFQIERGGTWMKGKSAPTFGPTGPWLVTADEIPDPQKLAVSLKLNGETVQDSNTDDMIFGVAEIVAYMSNFMQLQPGDIIATGTPSGVGMGMKPQRFLKPGDVMEVFIEGLGTQKQETVAAE</sequence>
<dbReference type="Proteomes" id="UP000005713">
    <property type="component" value="Unassembled WGS sequence"/>
</dbReference>
<keyword evidence="5" id="KW-1185">Reference proteome</keyword>
<gene>
    <name evidence="4" type="ORF">SSE37_09383</name>
</gene>
<dbReference type="eggNOG" id="COG0179">
    <property type="taxonomic scope" value="Bacteria"/>
</dbReference>
<dbReference type="OrthoDB" id="5197601at2"/>
<dbReference type="RefSeq" id="WP_005856402.1">
    <property type="nucleotide sequence ID" value="NZ_AAYA01000002.1"/>
</dbReference>
<evidence type="ECO:0000259" key="3">
    <source>
        <dbReference type="Pfam" id="PF01557"/>
    </source>
</evidence>
<evidence type="ECO:0000313" key="4">
    <source>
        <dbReference type="EMBL" id="EBA10011.1"/>
    </source>
</evidence>
<evidence type="ECO:0000313" key="5">
    <source>
        <dbReference type="Proteomes" id="UP000005713"/>
    </source>
</evidence>
<accession>A3JZV8</accession>
<dbReference type="Gene3D" id="3.90.850.10">
    <property type="entry name" value="Fumarylacetoacetase-like, C-terminal domain"/>
    <property type="match status" value="1"/>
</dbReference>
<comment type="caution">
    <text evidence="4">The sequence shown here is derived from an EMBL/GenBank/DDBJ whole genome shotgun (WGS) entry which is preliminary data.</text>
</comment>
<evidence type="ECO:0000256" key="2">
    <source>
        <dbReference type="ARBA" id="ARBA00022723"/>
    </source>
</evidence>
<evidence type="ECO:0000256" key="1">
    <source>
        <dbReference type="ARBA" id="ARBA00010211"/>
    </source>
</evidence>
<dbReference type="Pfam" id="PF01557">
    <property type="entry name" value="FAA_hydrolase"/>
    <property type="match status" value="1"/>
</dbReference>
<dbReference type="SUPFAM" id="SSF56529">
    <property type="entry name" value="FAH"/>
    <property type="match status" value="1"/>
</dbReference>
<comment type="similarity">
    <text evidence="1">Belongs to the FAH family.</text>
</comment>
<organism evidence="4 5">
    <name type="scientific">Sagittula stellata (strain ATCC 700073 / DSM 11524 / E-37)</name>
    <dbReference type="NCBI Taxonomy" id="388399"/>
    <lineage>
        <taxon>Bacteria</taxon>
        <taxon>Pseudomonadati</taxon>
        <taxon>Pseudomonadota</taxon>
        <taxon>Alphaproteobacteria</taxon>
        <taxon>Rhodobacterales</taxon>
        <taxon>Roseobacteraceae</taxon>
        <taxon>Sagittula</taxon>
    </lineage>
</organism>
<keyword evidence="2" id="KW-0479">Metal-binding</keyword>
<dbReference type="AlphaFoldDB" id="A3JZV8"/>
<reference evidence="4 5" key="1">
    <citation type="submission" date="2006-06" db="EMBL/GenBank/DDBJ databases">
        <authorList>
            <person name="Moran M.A."/>
            <person name="Ferriera S."/>
            <person name="Johnson J."/>
            <person name="Kravitz S."/>
            <person name="Beeson K."/>
            <person name="Sutton G."/>
            <person name="Rogers Y.-H."/>
            <person name="Friedman R."/>
            <person name="Frazier M."/>
            <person name="Venter J.C."/>
        </authorList>
    </citation>
    <scope>NUCLEOTIDE SEQUENCE [LARGE SCALE GENOMIC DNA]</scope>
    <source>
        <strain evidence="4 5">E-37</strain>
    </source>
</reference>
<keyword evidence="4" id="KW-0378">Hydrolase</keyword>
<dbReference type="GO" id="GO:0016853">
    <property type="term" value="F:isomerase activity"/>
    <property type="evidence" value="ECO:0007669"/>
    <property type="project" value="UniProtKB-ARBA"/>
</dbReference>
<feature type="domain" description="Fumarylacetoacetase-like C-terminal" evidence="3">
    <location>
        <begin position="73"/>
        <end position="275"/>
    </location>
</feature>
<name>A3JZV8_SAGS3</name>
<dbReference type="GO" id="GO:0016787">
    <property type="term" value="F:hydrolase activity"/>
    <property type="evidence" value="ECO:0007669"/>
    <property type="project" value="UniProtKB-KW"/>
</dbReference>
<dbReference type="EMBL" id="AAYA01000002">
    <property type="protein sequence ID" value="EBA10011.1"/>
    <property type="molecule type" value="Genomic_DNA"/>
</dbReference>
<dbReference type="InterPro" id="IPR036663">
    <property type="entry name" value="Fumarylacetoacetase_C_sf"/>
</dbReference>
<dbReference type="FunFam" id="3.90.850.10:FF:000002">
    <property type="entry name" value="2-hydroxyhepta-2,4-diene-1,7-dioate isomerase"/>
    <property type="match status" value="1"/>
</dbReference>